<dbReference type="InterPro" id="IPR050091">
    <property type="entry name" value="PKS_NRPS_Biosynth_Enz"/>
</dbReference>
<gene>
    <name evidence="17" type="ORF">C8E97_3177</name>
</gene>
<dbReference type="InterPro" id="IPR016035">
    <property type="entry name" value="Acyl_Trfase/lysoPLipase"/>
</dbReference>
<dbReference type="SUPFAM" id="SSF51735">
    <property type="entry name" value="NAD(P)-binding Rossmann-fold domains"/>
    <property type="match status" value="2"/>
</dbReference>
<evidence type="ECO:0000259" key="15">
    <source>
        <dbReference type="PROSITE" id="PS50075"/>
    </source>
</evidence>
<dbReference type="SMART" id="SM00825">
    <property type="entry name" value="PKS_KS"/>
    <property type="match status" value="1"/>
</dbReference>
<comment type="catalytic activity">
    <reaction evidence="9">
        <text>6 (S)-methylmalonyl-CoA + propanoyl-CoA + 6 NADPH + 12 H(+) = 6-deoxyerythronolide B + 6 CO2 + 6 NADP(+) + 7 CoA + H2O</text>
        <dbReference type="Rhea" id="RHEA:23068"/>
        <dbReference type="ChEBI" id="CHEBI:15377"/>
        <dbReference type="ChEBI" id="CHEBI:15378"/>
        <dbReference type="ChEBI" id="CHEBI:16089"/>
        <dbReference type="ChEBI" id="CHEBI:16526"/>
        <dbReference type="ChEBI" id="CHEBI:57287"/>
        <dbReference type="ChEBI" id="CHEBI:57327"/>
        <dbReference type="ChEBI" id="CHEBI:57392"/>
        <dbReference type="ChEBI" id="CHEBI:57783"/>
        <dbReference type="ChEBI" id="CHEBI:58349"/>
        <dbReference type="EC" id="2.3.1.94"/>
    </reaction>
</comment>
<dbReference type="OrthoDB" id="9778690at2"/>
<evidence type="ECO:0000256" key="10">
    <source>
        <dbReference type="ARBA" id="ARBA00060158"/>
    </source>
</evidence>
<keyword evidence="7" id="KW-0511">Multifunctional enzyme</keyword>
<keyword evidence="3" id="KW-0597">Phosphoprotein</keyword>
<evidence type="ECO:0000256" key="7">
    <source>
        <dbReference type="ARBA" id="ARBA00023268"/>
    </source>
</evidence>
<dbReference type="PROSITE" id="PS50075">
    <property type="entry name" value="CARRIER"/>
    <property type="match status" value="1"/>
</dbReference>
<evidence type="ECO:0000256" key="3">
    <source>
        <dbReference type="ARBA" id="ARBA00022553"/>
    </source>
</evidence>
<evidence type="ECO:0000256" key="6">
    <source>
        <dbReference type="ARBA" id="ARBA00023194"/>
    </source>
</evidence>
<dbReference type="SUPFAM" id="SSF47336">
    <property type="entry name" value="ACP-like"/>
    <property type="match status" value="1"/>
</dbReference>
<protein>
    <recommendedName>
        <fullName evidence="13">6-deoxyerythronolide-B synthase</fullName>
        <ecNumber evidence="13">2.3.1.94</ecNumber>
    </recommendedName>
</protein>
<evidence type="ECO:0000256" key="2">
    <source>
        <dbReference type="ARBA" id="ARBA00022450"/>
    </source>
</evidence>
<dbReference type="SMART" id="SM00822">
    <property type="entry name" value="PKS_KR"/>
    <property type="match status" value="1"/>
</dbReference>
<dbReference type="FunFam" id="1.10.1200.10:FF:000007">
    <property type="entry name" value="Probable polyketide synthase pks17"/>
    <property type="match status" value="1"/>
</dbReference>
<dbReference type="InterPro" id="IPR016039">
    <property type="entry name" value="Thiolase-like"/>
</dbReference>
<evidence type="ECO:0000256" key="5">
    <source>
        <dbReference type="ARBA" id="ARBA00022737"/>
    </source>
</evidence>
<dbReference type="GO" id="GO:0004312">
    <property type="term" value="F:fatty acid synthase activity"/>
    <property type="evidence" value="ECO:0007669"/>
    <property type="project" value="TreeGrafter"/>
</dbReference>
<dbReference type="SMART" id="SM00823">
    <property type="entry name" value="PKS_PP"/>
    <property type="match status" value="1"/>
</dbReference>
<feature type="region of interest" description="Disordered" evidence="14">
    <location>
        <begin position="1108"/>
        <end position="1134"/>
    </location>
</feature>
<dbReference type="GO" id="GO:0004315">
    <property type="term" value="F:3-oxoacyl-[acyl-carrier-protein] synthase activity"/>
    <property type="evidence" value="ECO:0007669"/>
    <property type="project" value="InterPro"/>
</dbReference>
<dbReference type="PANTHER" id="PTHR43775">
    <property type="entry name" value="FATTY ACID SYNTHASE"/>
    <property type="match status" value="1"/>
</dbReference>
<dbReference type="InterPro" id="IPR057326">
    <property type="entry name" value="KR_dom"/>
</dbReference>
<dbReference type="PROSITE" id="PS00606">
    <property type="entry name" value="KS3_1"/>
    <property type="match status" value="1"/>
</dbReference>
<dbReference type="GO" id="GO:0033068">
    <property type="term" value="P:macrolide biosynthetic process"/>
    <property type="evidence" value="ECO:0007669"/>
    <property type="project" value="UniProtKB-ARBA"/>
</dbReference>
<comment type="cofactor">
    <cofactor evidence="1">
        <name>pantetheine 4'-phosphate</name>
        <dbReference type="ChEBI" id="CHEBI:47942"/>
    </cofactor>
</comment>
<dbReference type="FunFam" id="3.40.47.10:FF:000019">
    <property type="entry name" value="Polyketide synthase type I"/>
    <property type="match status" value="1"/>
</dbReference>
<dbReference type="InterPro" id="IPR036736">
    <property type="entry name" value="ACP-like_sf"/>
</dbReference>
<dbReference type="SUPFAM" id="SSF53901">
    <property type="entry name" value="Thiolase-like"/>
    <property type="match status" value="1"/>
</dbReference>
<keyword evidence="6" id="KW-0045">Antibiotic biosynthesis</keyword>
<keyword evidence="2" id="KW-0596">Phosphopantetheine</keyword>
<organism evidence="17 18">
    <name type="scientific">Saccharothrix australiensis</name>
    <dbReference type="NCBI Taxonomy" id="2072"/>
    <lineage>
        <taxon>Bacteria</taxon>
        <taxon>Bacillati</taxon>
        <taxon>Actinomycetota</taxon>
        <taxon>Actinomycetes</taxon>
        <taxon>Pseudonocardiales</taxon>
        <taxon>Pseudonocardiaceae</taxon>
        <taxon>Saccharothrix</taxon>
    </lineage>
</organism>
<sequence>MADEDKLREYLKRAIADAQDAKARLRAVEESSREPIAVVSAACRYPGGVRTPEQLWELADAGVDAVSPFPTDRGWPLADLLDGSDRPGTSASGEGGFLHDAALFDAALFGMSPREALAADPQQRLLLETAWEAFERGGLPPESLHGSRTGLFTGVMYSDYGARPGLPPEEFEGYLFSGSAGSIACGRVAYRFGLEGPAVTVDTACSSSLVALHLAAQALRRGECDLALAGGVTVMSTPVAFVEFSRLGGLARDGRCRSFSAGAHGTGWAEGVGLLLLKRLGDARRDGDRVLAVLRGSAVNSDGASNGLTAPNGRAQERVIRAALADAGLRPADVDAVEAHGTGTTLGDPIEANALAATYGAGRPADRPLLLGSLKSNIGHAQAAAGVGGVIKVIESIRRGVLPGTLHAEEPTPHVDWASSGLRLLRGSTPWPETGAPRRAGVSSFGFGGTNAHVIVEQAPDAEPEAADPGSRRPSVLPWVFSGRTPAALAGQARSVADAAEAGLDPLDVAAALATTRSALEHRAAVVAEPERLVELARVLADGGDAPELVRGERGDGGVAFLFTGQGAQRVGMGKRLAAASPVFRAAFEEVCDLLDPHLSAPLREVLDDPERLDRTEFAQPALFAVEVALVRLLADRGVTPSAVAGHSLGEITAAHVAGVLSLADAAALVAARGRLMQAARPGGAMVALAVGEDVVAPLLADRPGVDLAAVNGPASVVVSGDADAVHALAEQVRAAGHRVKALAVSHAFHSAHMDSALPALREVVAGLTFDRPRVPAVSTVTGAPVEHQWQDREYWVGQVRRPVRFGAAVAALVDAGFGTMLEVGPDAVLAPSARSADADAVAVLRRDRAEDEAFTAALADLHVRGVAVDWAAHFAGAGARRVDLPTYAFDRRRYWLDPVPGARRDRSALDHPVLGDAHPVAGTAGEWLFSGALAGRSLAGESLTGDAAQDRAFAVADAVLRAGVAVEHPRVRALDLVGVPAAGARVQLRVGGPSADGARPVAVYAEADGEWTRLGSGVLDRAEDSTADADGTAVDVAVPDGADPRWLVHPAVWRGALADVLPGRVPLRWRDLRAGKVEAPTTTAVVAPAALDEAAGGFDAGGFDGAAGPDGAVPGDAVAVPGPGANGAGPDSGTGAVGGTSAVGVRFDSGAAAVVGLVEVERADAAASAARALRVVGWTGRALPDPGTGEVVTVGEPVPGLRHLSGLDEVAGTERAVVLGVPDTAADAPAEARARTGAVLDALHAWLADARFADTRLLVRTTSAVAARPGERVSPAEAAVWGLVRSAQSEEPGRIVLVDGPAGADVLRALAVGDEEQVAVRDGGVLVPRLVTAEPGRPAAWDTAGTTVVYGTGALGSLVARHLVAEHGVRHLLLLNRGGDDRGLAAELAGLGASARVVACDGADRDSLRHALDRAERPITAVVHAANALTTATVPALDRAALDAALRPGADAAWHLHELAGDADLVLFTSVTDVLGAPAHGAYAAANAFLGGLAEHRRALGLPATAIAWGSWDRGVTGALDAAARARFAEGGLRPVDPAEGLALFDAARAVAAPVVVATPLDVLAARSRPRVPVVLRAATAATAPTAPRDLGARLLGLDPAERHATVLDVVRRAAATVLGHADPEAVPADKPLTDLGITSLSAIDLRNRLAAAAGVALAATVAFDHPTAAALTDHLLARFPADPAERTVLDDLDDLDAALDRVPEGDERRAEITTRLRTTLSRWLAATGGDPDDAGTPADDLDDASTDELFALIDRELDSPLG</sequence>
<proteinExistence type="predicted"/>
<dbReference type="EMBL" id="RBXO01000001">
    <property type="protein sequence ID" value="RKT54534.1"/>
    <property type="molecule type" value="Genomic_DNA"/>
</dbReference>
<dbReference type="InterPro" id="IPR020807">
    <property type="entry name" value="PKS_DH"/>
</dbReference>
<dbReference type="InterPro" id="IPR014030">
    <property type="entry name" value="Ketoacyl_synth_N"/>
</dbReference>
<dbReference type="Gene3D" id="1.10.1200.10">
    <property type="entry name" value="ACP-like"/>
    <property type="match status" value="1"/>
</dbReference>
<dbReference type="Pfam" id="PF08659">
    <property type="entry name" value="KR"/>
    <property type="match status" value="1"/>
</dbReference>
<dbReference type="InterPro" id="IPR001227">
    <property type="entry name" value="Ac_transferase_dom_sf"/>
</dbReference>
<dbReference type="InterPro" id="IPR018201">
    <property type="entry name" value="Ketoacyl_synth_AS"/>
</dbReference>
<evidence type="ECO:0000313" key="17">
    <source>
        <dbReference type="EMBL" id="RKT54534.1"/>
    </source>
</evidence>
<reference evidence="17 18" key="1">
    <citation type="submission" date="2018-10" db="EMBL/GenBank/DDBJ databases">
        <title>Sequencing the genomes of 1000 actinobacteria strains.</title>
        <authorList>
            <person name="Klenk H.-P."/>
        </authorList>
    </citation>
    <scope>NUCLEOTIDE SEQUENCE [LARGE SCALE GENOMIC DNA]</scope>
    <source>
        <strain evidence="17 18">DSM 43800</strain>
    </source>
</reference>
<evidence type="ECO:0000256" key="14">
    <source>
        <dbReference type="SAM" id="MobiDB-lite"/>
    </source>
</evidence>
<evidence type="ECO:0000256" key="1">
    <source>
        <dbReference type="ARBA" id="ARBA00001957"/>
    </source>
</evidence>
<comment type="caution">
    <text evidence="17">The sequence shown here is derived from an EMBL/GenBank/DDBJ whole genome shotgun (WGS) entry which is preliminary data.</text>
</comment>
<dbReference type="InterPro" id="IPR032821">
    <property type="entry name" value="PKS_assoc"/>
</dbReference>
<name>A0A495VZ86_9PSEU</name>
<dbReference type="Pfam" id="PF16197">
    <property type="entry name" value="KAsynt_C_assoc"/>
    <property type="match status" value="1"/>
</dbReference>
<dbReference type="InterPro" id="IPR036291">
    <property type="entry name" value="NAD(P)-bd_dom_sf"/>
</dbReference>
<dbReference type="InterPro" id="IPR013968">
    <property type="entry name" value="PKS_KR"/>
</dbReference>
<comment type="subunit">
    <text evidence="12">Homodimer. Erythronolide synthase is composed of EryAI, EryAII and EryAIII multimodular (2 modules) polypeptides each coding for a functional synthase subunit which participates in 2 of the six FAS-like elongation steps required for formation of the polyketide. Module 1, 2, 3, 4, 5, and 6 participating in biosynthesis steps 1, 2, 3, 4, 5, and 6, respectively.</text>
</comment>
<evidence type="ECO:0000256" key="13">
    <source>
        <dbReference type="ARBA" id="ARBA00066981"/>
    </source>
</evidence>
<dbReference type="Gene3D" id="3.30.70.3290">
    <property type="match status" value="1"/>
</dbReference>
<dbReference type="InterPro" id="IPR009081">
    <property type="entry name" value="PP-bd_ACP"/>
</dbReference>
<dbReference type="SMART" id="SM00827">
    <property type="entry name" value="PKS_AT"/>
    <property type="match status" value="1"/>
</dbReference>
<dbReference type="Gene3D" id="3.40.50.720">
    <property type="entry name" value="NAD(P)-binding Rossmann-like Domain"/>
    <property type="match status" value="1"/>
</dbReference>
<dbReference type="InterPro" id="IPR020841">
    <property type="entry name" value="PKS_Beta-ketoAc_synthase_dom"/>
</dbReference>
<evidence type="ECO:0000256" key="9">
    <source>
        <dbReference type="ARBA" id="ARBA00052442"/>
    </source>
</evidence>
<dbReference type="InterPro" id="IPR014043">
    <property type="entry name" value="Acyl_transferase_dom"/>
</dbReference>
<dbReference type="FunFam" id="3.40.366.10:FF:000002">
    <property type="entry name" value="Probable polyketide synthase 2"/>
    <property type="match status" value="1"/>
</dbReference>
<dbReference type="SUPFAM" id="SSF55048">
    <property type="entry name" value="Probable ACP-binding domain of malonyl-CoA ACP transacylase"/>
    <property type="match status" value="1"/>
</dbReference>
<comment type="function">
    <text evidence="10">Involved in the biosynthesis of antibiotic erythromycin via the biosynthesis of its aglycone precursor, 6-deoxyerythronolide B (6-dEB).</text>
</comment>
<dbReference type="InterPro" id="IPR020806">
    <property type="entry name" value="PKS_PP-bd"/>
</dbReference>
<keyword evidence="8" id="KW-0012">Acyltransferase</keyword>
<dbReference type="SUPFAM" id="SSF52151">
    <property type="entry name" value="FabD/lysophospholipase-like"/>
    <property type="match status" value="1"/>
</dbReference>
<dbReference type="Proteomes" id="UP000282084">
    <property type="component" value="Unassembled WGS sequence"/>
</dbReference>
<dbReference type="PROSITE" id="PS52004">
    <property type="entry name" value="KS3_2"/>
    <property type="match status" value="1"/>
</dbReference>
<evidence type="ECO:0000256" key="12">
    <source>
        <dbReference type="ARBA" id="ARBA00063272"/>
    </source>
</evidence>
<dbReference type="Pfam" id="PF00109">
    <property type="entry name" value="ketoacyl-synt"/>
    <property type="match status" value="1"/>
</dbReference>
<evidence type="ECO:0000313" key="18">
    <source>
        <dbReference type="Proteomes" id="UP000282084"/>
    </source>
</evidence>
<dbReference type="Gene3D" id="3.40.47.10">
    <property type="match status" value="1"/>
</dbReference>
<dbReference type="EC" id="2.3.1.94" evidence="13"/>
<dbReference type="Pfam" id="PF08990">
    <property type="entry name" value="Docking"/>
    <property type="match status" value="1"/>
</dbReference>
<dbReference type="GO" id="GO:0006633">
    <property type="term" value="P:fatty acid biosynthetic process"/>
    <property type="evidence" value="ECO:0007669"/>
    <property type="project" value="InterPro"/>
</dbReference>
<dbReference type="Pfam" id="PF00698">
    <property type="entry name" value="Acyl_transf_1"/>
    <property type="match status" value="1"/>
</dbReference>
<dbReference type="PANTHER" id="PTHR43775:SF51">
    <property type="entry name" value="INACTIVE PHENOLPHTHIOCEROL SYNTHESIS POLYKETIDE SYNTHASE TYPE I PKS1-RELATED"/>
    <property type="match status" value="1"/>
</dbReference>
<keyword evidence="18" id="KW-1185">Reference proteome</keyword>
<dbReference type="CDD" id="cd08956">
    <property type="entry name" value="KR_3_FAS_SDR_x"/>
    <property type="match status" value="1"/>
</dbReference>
<dbReference type="InterPro" id="IPR016036">
    <property type="entry name" value="Malonyl_transacylase_ACP-bd"/>
</dbReference>
<dbReference type="InterPro" id="IPR014031">
    <property type="entry name" value="Ketoacyl_synth_C"/>
</dbReference>
<evidence type="ECO:0000259" key="16">
    <source>
        <dbReference type="PROSITE" id="PS52004"/>
    </source>
</evidence>
<dbReference type="SUPFAM" id="SSF101173">
    <property type="entry name" value="Docking domain B of the erythromycin polyketide synthase (DEBS)"/>
    <property type="match status" value="1"/>
</dbReference>
<dbReference type="InterPro" id="IPR015083">
    <property type="entry name" value="NorB/c/GfsB-D-like_docking"/>
</dbReference>
<feature type="domain" description="Carrier" evidence="15">
    <location>
        <begin position="1606"/>
        <end position="1681"/>
    </location>
</feature>
<evidence type="ECO:0000256" key="11">
    <source>
        <dbReference type="ARBA" id="ARBA00060622"/>
    </source>
</evidence>
<dbReference type="CDD" id="cd00833">
    <property type="entry name" value="PKS"/>
    <property type="match status" value="1"/>
</dbReference>
<accession>A0A495VZ86</accession>
<feature type="domain" description="Ketosynthase family 3 (KS3)" evidence="16">
    <location>
        <begin position="33"/>
        <end position="458"/>
    </location>
</feature>
<dbReference type="GO" id="GO:0047879">
    <property type="term" value="F:erythronolide synthase activity"/>
    <property type="evidence" value="ECO:0007669"/>
    <property type="project" value="UniProtKB-EC"/>
</dbReference>
<comment type="pathway">
    <text evidence="11">Antibiotic biosynthesis; erythromycin biosynthesis.</text>
</comment>
<dbReference type="SMART" id="SM00826">
    <property type="entry name" value="PKS_DH"/>
    <property type="match status" value="1"/>
</dbReference>
<evidence type="ECO:0000256" key="4">
    <source>
        <dbReference type="ARBA" id="ARBA00022679"/>
    </source>
</evidence>
<keyword evidence="5" id="KW-0677">Repeat</keyword>
<dbReference type="Pfam" id="PF00550">
    <property type="entry name" value="PP-binding"/>
    <property type="match status" value="1"/>
</dbReference>
<dbReference type="InterPro" id="IPR036299">
    <property type="entry name" value="Polyketide_synth_docking_sf"/>
</dbReference>
<dbReference type="Pfam" id="PF02801">
    <property type="entry name" value="Ketoacyl-synt_C"/>
    <property type="match status" value="1"/>
</dbReference>
<feature type="compositionally biased region" description="Low complexity" evidence="14">
    <location>
        <begin position="1108"/>
        <end position="1124"/>
    </location>
</feature>
<evidence type="ECO:0000256" key="8">
    <source>
        <dbReference type="ARBA" id="ARBA00023315"/>
    </source>
</evidence>
<dbReference type="GO" id="GO:0031177">
    <property type="term" value="F:phosphopantetheine binding"/>
    <property type="evidence" value="ECO:0007669"/>
    <property type="project" value="InterPro"/>
</dbReference>
<keyword evidence="4 17" id="KW-0808">Transferase</keyword>
<feature type="compositionally biased region" description="Gly residues" evidence="14">
    <location>
        <begin position="1125"/>
        <end position="1134"/>
    </location>
</feature>
<dbReference type="SMART" id="SM01294">
    <property type="entry name" value="PKS_PP_betabranch"/>
    <property type="match status" value="1"/>
</dbReference>
<dbReference type="Gene3D" id="3.40.366.10">
    <property type="entry name" value="Malonyl-Coenzyme A Acyl Carrier Protein, domain 2"/>
    <property type="match status" value="1"/>
</dbReference>